<dbReference type="GeneID" id="2876418"/>
<dbReference type="AlphaFoldDB" id="Q5BFP1"/>
<sequence length="406" mass="45953">MPKRRTKTASTVQDYPLKLPNLSRADLQALIEVLAIEPPQPSHPLYGENVKQQIQEAVNKLRPALRKRLLIFSPSTPAPAATLCISHKRLNQYIINHIFRLIQREVEDHLDNITQRYPGYPDSLESHVLNIVRNLQSLRGLWWDHASSRSSPIDPVPFQQNKCEACIISRIIVRPGALQDLRTALLSRTRERCSYRLPPKLTRFVDGALYYRQGKSLLSLIQYSTKLSSDLKQARKNAARRTTRQHSRRCDGSKCEPRLPSRIVTDHQLISKPTEEPSGSALTSLSPNFESGGRESPQTIKLWLVPKTVSPFELEKKLKEDQKVKDQRKIQDLLIQEILSAYGPFRTSMEVAASLNLDSRDISDATATQGYDINSTNYAPRKSSSDLSDWENDLGDKSITIDSGSP</sequence>
<name>Q5BFP1_EMENI</name>
<dbReference type="HOGENOM" id="CLU_677973_0_0_1"/>
<keyword evidence="3" id="KW-1185">Reference proteome</keyword>
<dbReference type="KEGG" id="ani:ANIA_00639"/>
<dbReference type="OrthoDB" id="3786931at2759"/>
<dbReference type="eggNOG" id="ENOG502T1M3">
    <property type="taxonomic scope" value="Eukaryota"/>
</dbReference>
<feature type="region of interest" description="Disordered" evidence="1">
    <location>
        <begin position="237"/>
        <end position="257"/>
    </location>
</feature>
<evidence type="ECO:0000313" key="2">
    <source>
        <dbReference type="EMBL" id="CBF89081.1"/>
    </source>
</evidence>
<feature type="compositionally biased region" description="Basic and acidic residues" evidence="1">
    <location>
        <begin position="248"/>
        <end position="257"/>
    </location>
</feature>
<dbReference type="Proteomes" id="UP000000560">
    <property type="component" value="Chromosome VIII"/>
</dbReference>
<proteinExistence type="predicted"/>
<dbReference type="RefSeq" id="XP_658243.1">
    <property type="nucleotide sequence ID" value="XM_653151.1"/>
</dbReference>
<accession>C8VS15</accession>
<accession>Q5BFP1</accession>
<dbReference type="EMBL" id="BN001308">
    <property type="protein sequence ID" value="CBF89081.1"/>
    <property type="molecule type" value="Genomic_DNA"/>
</dbReference>
<feature type="compositionally biased region" description="Basic residues" evidence="1">
    <location>
        <begin position="237"/>
        <end position="247"/>
    </location>
</feature>
<dbReference type="InParanoid" id="Q5BFP1"/>
<dbReference type="OMA" id="RESPQTI"/>
<organism evidence="2 3">
    <name type="scientific">Emericella nidulans (strain FGSC A4 / ATCC 38163 / CBS 112.46 / NRRL 194 / M139)</name>
    <name type="common">Aspergillus nidulans</name>
    <dbReference type="NCBI Taxonomy" id="227321"/>
    <lineage>
        <taxon>Eukaryota</taxon>
        <taxon>Fungi</taxon>
        <taxon>Dikarya</taxon>
        <taxon>Ascomycota</taxon>
        <taxon>Pezizomycotina</taxon>
        <taxon>Eurotiomycetes</taxon>
        <taxon>Eurotiomycetidae</taxon>
        <taxon>Eurotiales</taxon>
        <taxon>Aspergillaceae</taxon>
        <taxon>Aspergillus</taxon>
        <taxon>Aspergillus subgen. Nidulantes</taxon>
    </lineage>
</organism>
<gene>
    <name evidence="2" type="ORF">ANIA_00639</name>
</gene>
<evidence type="ECO:0000256" key="1">
    <source>
        <dbReference type="SAM" id="MobiDB-lite"/>
    </source>
</evidence>
<evidence type="ECO:0000313" key="3">
    <source>
        <dbReference type="Proteomes" id="UP000000560"/>
    </source>
</evidence>
<reference evidence="3" key="2">
    <citation type="journal article" date="2009" name="Fungal Genet. Biol.">
        <title>The 2008 update of the Aspergillus nidulans genome annotation: a community effort.</title>
        <authorList>
            <person name="Wortman J.R."/>
            <person name="Gilsenan J.M."/>
            <person name="Joardar V."/>
            <person name="Deegan J."/>
            <person name="Clutterbuck J."/>
            <person name="Andersen M.R."/>
            <person name="Archer D."/>
            <person name="Bencina M."/>
            <person name="Braus G."/>
            <person name="Coutinho P."/>
            <person name="von Dohren H."/>
            <person name="Doonan J."/>
            <person name="Driessen A.J."/>
            <person name="Durek P."/>
            <person name="Espeso E."/>
            <person name="Fekete E."/>
            <person name="Flipphi M."/>
            <person name="Estrada C.G."/>
            <person name="Geysens S."/>
            <person name="Goldman G."/>
            <person name="de Groot P.W."/>
            <person name="Hansen K."/>
            <person name="Harris S.D."/>
            <person name="Heinekamp T."/>
            <person name="Helmstaedt K."/>
            <person name="Henrissat B."/>
            <person name="Hofmann G."/>
            <person name="Homan T."/>
            <person name="Horio T."/>
            <person name="Horiuchi H."/>
            <person name="James S."/>
            <person name="Jones M."/>
            <person name="Karaffa L."/>
            <person name="Karanyi Z."/>
            <person name="Kato M."/>
            <person name="Keller N."/>
            <person name="Kelly D.E."/>
            <person name="Kiel J.A."/>
            <person name="Kim J.M."/>
            <person name="van der Klei I.J."/>
            <person name="Klis F.M."/>
            <person name="Kovalchuk A."/>
            <person name="Krasevec N."/>
            <person name="Kubicek C.P."/>
            <person name="Liu B."/>
            <person name="Maccabe A."/>
            <person name="Meyer V."/>
            <person name="Mirabito P."/>
            <person name="Miskei M."/>
            <person name="Mos M."/>
            <person name="Mullins J."/>
            <person name="Nelson D.R."/>
            <person name="Nielsen J."/>
            <person name="Oakley B.R."/>
            <person name="Osmani S.A."/>
            <person name="Pakula T."/>
            <person name="Paszewski A."/>
            <person name="Paulsen I."/>
            <person name="Pilsyk S."/>
            <person name="Pocsi I."/>
            <person name="Punt P.J."/>
            <person name="Ram A.F."/>
            <person name="Ren Q."/>
            <person name="Robellet X."/>
            <person name="Robson G."/>
            <person name="Seiboth B."/>
            <person name="van Solingen P."/>
            <person name="Specht T."/>
            <person name="Sun J."/>
            <person name="Taheri-Talesh N."/>
            <person name="Takeshita N."/>
            <person name="Ussery D."/>
            <person name="vanKuyk P.A."/>
            <person name="Visser H."/>
            <person name="van de Vondervoort P.J."/>
            <person name="de Vries R.P."/>
            <person name="Walton J."/>
            <person name="Xiang X."/>
            <person name="Xiong Y."/>
            <person name="Zeng A.P."/>
            <person name="Brandt B.W."/>
            <person name="Cornell M.J."/>
            <person name="van den Hondel C.A."/>
            <person name="Visser J."/>
            <person name="Oliver S.G."/>
            <person name="Turner G."/>
        </authorList>
    </citation>
    <scope>GENOME REANNOTATION</scope>
    <source>
        <strain evidence="3">FGSC A4 / ATCC 38163 / CBS 112.46 / NRRL 194 / M139</strain>
    </source>
</reference>
<protein>
    <submittedName>
        <fullName evidence="2">Uncharacterized protein</fullName>
    </submittedName>
</protein>
<reference evidence="3" key="1">
    <citation type="journal article" date="2005" name="Nature">
        <title>Sequencing of Aspergillus nidulans and comparative analysis with A. fumigatus and A. oryzae.</title>
        <authorList>
            <person name="Galagan J.E."/>
            <person name="Calvo S.E."/>
            <person name="Cuomo C."/>
            <person name="Ma L.J."/>
            <person name="Wortman J.R."/>
            <person name="Batzoglou S."/>
            <person name="Lee S.I."/>
            <person name="Basturkmen M."/>
            <person name="Spevak C.C."/>
            <person name="Clutterbuck J."/>
            <person name="Kapitonov V."/>
            <person name="Jurka J."/>
            <person name="Scazzocchio C."/>
            <person name="Farman M."/>
            <person name="Butler J."/>
            <person name="Purcell S."/>
            <person name="Harris S."/>
            <person name="Braus G.H."/>
            <person name="Draht O."/>
            <person name="Busch S."/>
            <person name="D'Enfert C."/>
            <person name="Bouchier C."/>
            <person name="Goldman G.H."/>
            <person name="Bell-Pedersen D."/>
            <person name="Griffiths-Jones S."/>
            <person name="Doonan J.H."/>
            <person name="Yu J."/>
            <person name="Vienken K."/>
            <person name="Pain A."/>
            <person name="Freitag M."/>
            <person name="Selker E.U."/>
            <person name="Archer D.B."/>
            <person name="Penalva M.A."/>
            <person name="Oakley B.R."/>
            <person name="Momany M."/>
            <person name="Tanaka T."/>
            <person name="Kumagai T."/>
            <person name="Asai K."/>
            <person name="Machida M."/>
            <person name="Nierman W.C."/>
            <person name="Denning D.W."/>
            <person name="Caddick M."/>
            <person name="Hynes M."/>
            <person name="Paoletti M."/>
            <person name="Fischer R."/>
            <person name="Miller B."/>
            <person name="Dyer P."/>
            <person name="Sachs M.S."/>
            <person name="Osmani S.A."/>
            <person name="Birren B.W."/>
        </authorList>
    </citation>
    <scope>NUCLEOTIDE SEQUENCE [LARGE SCALE GENOMIC DNA]</scope>
    <source>
        <strain evidence="3">FGSC A4 / ATCC 38163 / CBS 112.46 / NRRL 194 / M139</strain>
    </source>
</reference>
<feature type="region of interest" description="Disordered" evidence="1">
    <location>
        <begin position="372"/>
        <end position="406"/>
    </location>
</feature>